<feature type="transmembrane region" description="Helical" evidence="6">
    <location>
        <begin position="49"/>
        <end position="68"/>
    </location>
</feature>
<keyword evidence="4 6" id="KW-0472">Membrane</keyword>
<evidence type="ECO:0000256" key="4">
    <source>
        <dbReference type="ARBA" id="ARBA00023136"/>
    </source>
</evidence>
<protein>
    <submittedName>
        <fullName evidence="7">Uncharacterized protein</fullName>
    </submittedName>
</protein>
<dbReference type="EMBL" id="JAAFOW010002044">
    <property type="protein sequence ID" value="KAF5258272.1"/>
    <property type="molecule type" value="Genomic_DNA"/>
</dbReference>
<feature type="compositionally biased region" description="Low complexity" evidence="5">
    <location>
        <begin position="247"/>
        <end position="256"/>
    </location>
</feature>
<keyword evidence="2 6" id="KW-0812">Transmembrane</keyword>
<evidence type="ECO:0000256" key="5">
    <source>
        <dbReference type="SAM" id="MobiDB-lite"/>
    </source>
</evidence>
<keyword evidence="3 6" id="KW-1133">Transmembrane helix</keyword>
<proteinExistence type="predicted"/>
<dbReference type="AlphaFoldDB" id="A0A8H5A601"/>
<dbReference type="InterPro" id="IPR007568">
    <property type="entry name" value="RTA1"/>
</dbReference>
<dbReference type="Proteomes" id="UP000558688">
    <property type="component" value="Unassembled WGS sequence"/>
</dbReference>
<feature type="transmembrane region" description="Helical" evidence="6">
    <location>
        <begin position="160"/>
        <end position="184"/>
    </location>
</feature>
<evidence type="ECO:0000256" key="1">
    <source>
        <dbReference type="ARBA" id="ARBA00004141"/>
    </source>
</evidence>
<evidence type="ECO:0000256" key="2">
    <source>
        <dbReference type="ARBA" id="ARBA00022692"/>
    </source>
</evidence>
<dbReference type="Pfam" id="PF04479">
    <property type="entry name" value="RTA1"/>
    <property type="match status" value="1"/>
</dbReference>
<comment type="caution">
    <text evidence="7">The sequence shown here is derived from an EMBL/GenBank/DDBJ whole genome shotgun (WGS) entry which is preliminary data.</text>
</comment>
<organism evidence="7 8">
    <name type="scientific">Fusarium oxysporum</name>
    <name type="common">Fusarium vascular wilt</name>
    <dbReference type="NCBI Taxonomy" id="5507"/>
    <lineage>
        <taxon>Eukaryota</taxon>
        <taxon>Fungi</taxon>
        <taxon>Dikarya</taxon>
        <taxon>Ascomycota</taxon>
        <taxon>Pezizomycotina</taxon>
        <taxon>Sordariomycetes</taxon>
        <taxon>Hypocreomycetidae</taxon>
        <taxon>Hypocreales</taxon>
        <taxon>Nectriaceae</taxon>
        <taxon>Fusarium</taxon>
        <taxon>Fusarium oxysporum species complex</taxon>
    </lineage>
</organism>
<evidence type="ECO:0000313" key="8">
    <source>
        <dbReference type="Proteomes" id="UP000558688"/>
    </source>
</evidence>
<sequence>MANDTQTPEGYAPFDLYPYNPSQGPAYAFLGLFGAAGIAHFIMMFPYRAAFPIPMIIGSGMEAAAYWFRSRSHDNLRQTLPFLIQNLLVLVAPPFLAATIYMSLGRITRALKAQEASLISLRWITKLFVLVDLICFATQTAGAIMSGSEDLEEAKRGQTIIIGGLVLQILAFALFITCTLTLQLRLHSNPPVQCVAGVITHYRRYFIALYCTSGLFLIRNLCDEVKPQCGKCVQFGVWCDYSPQPPASQASISPQPDNQSRRPGRPRSDWTSWAEQIRSHAAESAAESSGHLNTMDLELFHNWMTRTASTLGDGSSQSLLWSEGAPRVGFQHNCILKLILSLSSYHLARLKPIDGQRYSLIAETHLTAALQPAMMLVSNLGGDNSPAAYLTSVLICFVALAKGPSPGNLLLTNIEGQVSWLHLLRGVRLVVESTGWSSIFSGMLAEYAPIPGDDTSEHSVTTDPALMVDRIEDWRFSLNEISHLIAQLAEEKLGNAYDRELQALTACFERTFHKGQDAALDIVGKLQDVVGWVYRLGDDYMEGLRQRDLISTVILGHFCVLLRTVEAQFWFMHEWAAHIIGEILVISPNSRQWLSWPISYLNPEE</sequence>
<dbReference type="PANTHER" id="PTHR31465">
    <property type="entry name" value="PROTEIN RTA1-RELATED"/>
    <property type="match status" value="1"/>
</dbReference>
<dbReference type="GO" id="GO:0016020">
    <property type="term" value="C:membrane"/>
    <property type="evidence" value="ECO:0007669"/>
    <property type="project" value="UniProtKB-SubCell"/>
</dbReference>
<accession>A0A8H5A601</accession>
<evidence type="ECO:0000256" key="3">
    <source>
        <dbReference type="ARBA" id="ARBA00022989"/>
    </source>
</evidence>
<gene>
    <name evidence="7" type="ORF">FOXYS1_11164</name>
</gene>
<dbReference type="PANTHER" id="PTHR31465:SF17">
    <property type="entry name" value="DOMAIN PROTEIN, PUTATIVE (AFU_ORTHOLOGUE AFUA_5G09900)-RELATED"/>
    <property type="match status" value="1"/>
</dbReference>
<name>A0A8H5A601_FUSOX</name>
<feature type="transmembrane region" description="Helical" evidence="6">
    <location>
        <begin position="80"/>
        <end position="102"/>
    </location>
</feature>
<reference evidence="7" key="1">
    <citation type="submission" date="2020-02" db="EMBL/GenBank/DDBJ databases">
        <title>Identification and distribution of gene clusters putatively required for synthesis of sphingolipid metabolism inhibitors in phylogenetically diverse species of the filamentous fungus Fusarium.</title>
        <authorList>
            <person name="Kim H.-S."/>
            <person name="Busman M."/>
            <person name="Brown D.W."/>
            <person name="Divon H."/>
            <person name="Uhlig S."/>
            <person name="Proctor R.H."/>
        </authorList>
    </citation>
    <scope>NUCLEOTIDE SEQUENCE [LARGE SCALE GENOMIC DNA]</scope>
    <source>
        <strain evidence="7">NRRL 39464</strain>
    </source>
</reference>
<evidence type="ECO:0000256" key="6">
    <source>
        <dbReference type="SAM" id="Phobius"/>
    </source>
</evidence>
<feature type="transmembrane region" description="Helical" evidence="6">
    <location>
        <begin position="24"/>
        <end position="42"/>
    </location>
</feature>
<comment type="subcellular location">
    <subcellularLocation>
        <location evidence="1">Membrane</location>
        <topology evidence="1">Multi-pass membrane protein</topology>
    </subcellularLocation>
</comment>
<feature type="region of interest" description="Disordered" evidence="5">
    <location>
        <begin position="247"/>
        <end position="269"/>
    </location>
</feature>
<evidence type="ECO:0000313" key="7">
    <source>
        <dbReference type="EMBL" id="KAF5258272.1"/>
    </source>
</evidence>